<evidence type="ECO:0000256" key="2">
    <source>
        <dbReference type="ARBA" id="ARBA00022670"/>
    </source>
</evidence>
<dbReference type="GO" id="GO:0006508">
    <property type="term" value="P:proteolysis"/>
    <property type="evidence" value="ECO:0007669"/>
    <property type="project" value="UniProtKB-KW"/>
</dbReference>
<organism evidence="9 10">
    <name type="scientific">Spirilliplanes yamanashiensis</name>
    <dbReference type="NCBI Taxonomy" id="42233"/>
    <lineage>
        <taxon>Bacteria</taxon>
        <taxon>Bacillati</taxon>
        <taxon>Actinomycetota</taxon>
        <taxon>Actinomycetes</taxon>
        <taxon>Micromonosporales</taxon>
        <taxon>Micromonosporaceae</taxon>
        <taxon>Spirilliplanes</taxon>
    </lineage>
</organism>
<sequence length="1104" mass="113550">MPSRTRAGFCLLSLAAALAMVPPATAAAAPPDPAPAPSGDARTVTLVTGDRFAVANGGRSVVKLPSPGREHVHYLTQRIGGRLEVVPADAQPLLAAGRLDPRLFDVTTLLEFGYDDSRAELPLIVEYAGGAAGAKKVRAGAAAADADVVKDLGAVGGLAVEQERDRAADLWDALTTPAGAGTRGLRGEVAKVWLDGLRELQLDESVPLIGAPEAWRAGYTGEGVSVGVIDGGVDDSHPDLAGRVVARDFTGTGLTDVTGHGTHVASTIAGKGGRSGVAPGASIYSGKACPDRRCAESAMLDAMRWMAADLRLRVVNISIGSPDSPGVDQLEEAVDTLSRAHGTLFVVSAGNSGANVPVGSPASADAALAVAATGKDDTLADYSSVGPRADAGTLKPEIAAPGTDITAAAAASVGSATGYTTMSGTSMAAPHVAGAAALLAQRHPQWTATQLKAALMASTRPLAEELSPYEQGAGRLDAARAVTQSVTTEPASVQVDDLSAGGAAVTRTVTYRNAGPADVTLKLGLTGRTTLGKAAPAGMFALGADTVTVPAGGESTVDVVVDARTAARPGAFGGVLTATGDGVSVRTPVGLDRQPTVKLTLNHLDRTGRATSIARTVVAGLDSRYVMRTDNVGPQGSLELRLPAGRYLVSSTVMTLTGTGRTVTMLTDPELDLTADTVVGMDARLGKPVALAVDRPGAVQTGGYLNVAATVGDGQLLGYGIGGPFRDVFSARVGGGGSAAHVESRVSANFAEAGTDGSGTNSPWTVAVALDEPGTILDGYERTVTSAEMATVRQDLAAAVDGSTATLFNIPVWPGYGPDDFAAATEHALPGTRTDHFVSEGGVTWETQFWHNVKGMLDFLPEVPSYANSVTAKPKTYRAGRTYRESWNRGAFGPSFPGYGLFADGYVRDGDRITGVPNLYSDDQGRYASAITVGSFVRLDRDGQTVHTQTYPGLDVDVPPGEATYRLLVNTGRRPLVGLGTQNMVAWTFRSGSAAAARPLPLSLVRFLPNVDERNTVIGTDRYVLVFTTQKQAGSAAGAITALTLELSHDGGRTWVKPVMVRVGGTGVALVERPEGTGTVTIRSTATDAAGNTVEQTIANAYRY</sequence>
<dbReference type="Pfam" id="PF00082">
    <property type="entry name" value="Peptidase_S8"/>
    <property type="match status" value="1"/>
</dbReference>
<keyword evidence="2 6" id="KW-0645">Protease</keyword>
<evidence type="ECO:0000256" key="6">
    <source>
        <dbReference type="PROSITE-ProRule" id="PRU01240"/>
    </source>
</evidence>
<feature type="domain" description="Peptidase S8/S53" evidence="8">
    <location>
        <begin position="221"/>
        <end position="474"/>
    </location>
</feature>
<dbReference type="InterPro" id="IPR000209">
    <property type="entry name" value="Peptidase_S8/S53_dom"/>
</dbReference>
<evidence type="ECO:0000256" key="3">
    <source>
        <dbReference type="ARBA" id="ARBA00022801"/>
    </source>
</evidence>
<dbReference type="GO" id="GO:0004252">
    <property type="term" value="F:serine-type endopeptidase activity"/>
    <property type="evidence" value="ECO:0007669"/>
    <property type="project" value="UniProtKB-UniRule"/>
</dbReference>
<dbReference type="InterPro" id="IPR036852">
    <property type="entry name" value="Peptidase_S8/S53_dom_sf"/>
</dbReference>
<dbReference type="Gene3D" id="3.40.50.200">
    <property type="entry name" value="Peptidase S8/S53 domain"/>
    <property type="match status" value="1"/>
</dbReference>
<dbReference type="PANTHER" id="PTHR43806">
    <property type="entry name" value="PEPTIDASE S8"/>
    <property type="match status" value="1"/>
</dbReference>
<dbReference type="PROSITE" id="PS00137">
    <property type="entry name" value="SUBTILASE_HIS"/>
    <property type="match status" value="1"/>
</dbReference>
<comment type="similarity">
    <text evidence="1 6">Belongs to the peptidase S8 family.</text>
</comment>
<proteinExistence type="inferred from homology"/>
<feature type="chain" id="PRO_5039325875" evidence="7">
    <location>
        <begin position="27"/>
        <end position="1104"/>
    </location>
</feature>
<dbReference type="Proteomes" id="UP000652013">
    <property type="component" value="Unassembled WGS sequence"/>
</dbReference>
<dbReference type="AlphaFoldDB" id="A0A8J3Y8G2"/>
<feature type="active site" description="Charge relay system" evidence="5 6">
    <location>
        <position position="230"/>
    </location>
</feature>
<evidence type="ECO:0000256" key="7">
    <source>
        <dbReference type="SAM" id="SignalP"/>
    </source>
</evidence>
<name>A0A8J3Y8G2_9ACTN</name>
<dbReference type="InterPro" id="IPR023828">
    <property type="entry name" value="Peptidase_S8_Ser-AS"/>
</dbReference>
<dbReference type="PANTHER" id="PTHR43806:SF11">
    <property type="entry name" value="CEREVISIN-RELATED"/>
    <property type="match status" value="1"/>
</dbReference>
<dbReference type="SUPFAM" id="SSF52743">
    <property type="entry name" value="Subtilisin-like"/>
    <property type="match status" value="1"/>
</dbReference>
<evidence type="ECO:0000259" key="8">
    <source>
        <dbReference type="Pfam" id="PF00082"/>
    </source>
</evidence>
<evidence type="ECO:0000256" key="4">
    <source>
        <dbReference type="ARBA" id="ARBA00022825"/>
    </source>
</evidence>
<dbReference type="InterPro" id="IPR050131">
    <property type="entry name" value="Peptidase_S8_subtilisin-like"/>
</dbReference>
<dbReference type="EMBL" id="BOOY01000025">
    <property type="protein sequence ID" value="GIJ03828.1"/>
    <property type="molecule type" value="Genomic_DNA"/>
</dbReference>
<dbReference type="PROSITE" id="PS51892">
    <property type="entry name" value="SUBTILASE"/>
    <property type="match status" value="1"/>
</dbReference>
<gene>
    <name evidence="9" type="ORF">Sya03_31800</name>
</gene>
<dbReference type="InterPro" id="IPR022398">
    <property type="entry name" value="Peptidase_S8_His-AS"/>
</dbReference>
<keyword evidence="4 6" id="KW-0720">Serine protease</keyword>
<protein>
    <submittedName>
        <fullName evidence="9">Serine protease</fullName>
    </submittedName>
</protein>
<dbReference type="InterPro" id="IPR015500">
    <property type="entry name" value="Peptidase_S8_subtilisin-rel"/>
</dbReference>
<evidence type="ECO:0000256" key="1">
    <source>
        <dbReference type="ARBA" id="ARBA00011073"/>
    </source>
</evidence>
<dbReference type="PROSITE" id="PS00138">
    <property type="entry name" value="SUBTILASE_SER"/>
    <property type="match status" value="1"/>
</dbReference>
<evidence type="ECO:0000313" key="9">
    <source>
        <dbReference type="EMBL" id="GIJ03828.1"/>
    </source>
</evidence>
<comment type="caution">
    <text evidence="9">The sequence shown here is derived from an EMBL/GenBank/DDBJ whole genome shotgun (WGS) entry which is preliminary data.</text>
</comment>
<keyword evidence="3 6" id="KW-0378">Hydrolase</keyword>
<keyword evidence="10" id="KW-1185">Reference proteome</keyword>
<feature type="signal peptide" evidence="7">
    <location>
        <begin position="1"/>
        <end position="26"/>
    </location>
</feature>
<accession>A0A8J3Y8G2</accession>
<evidence type="ECO:0000313" key="10">
    <source>
        <dbReference type="Proteomes" id="UP000652013"/>
    </source>
</evidence>
<reference evidence="9" key="1">
    <citation type="submission" date="2021-01" db="EMBL/GenBank/DDBJ databases">
        <title>Whole genome shotgun sequence of Spirilliplanes yamanashiensis NBRC 15828.</title>
        <authorList>
            <person name="Komaki H."/>
            <person name="Tamura T."/>
        </authorList>
    </citation>
    <scope>NUCLEOTIDE SEQUENCE</scope>
    <source>
        <strain evidence="9">NBRC 15828</strain>
    </source>
</reference>
<evidence type="ECO:0000256" key="5">
    <source>
        <dbReference type="PIRSR" id="PIRSR615500-1"/>
    </source>
</evidence>
<feature type="active site" description="Charge relay system" evidence="5 6">
    <location>
        <position position="426"/>
    </location>
</feature>
<dbReference type="RefSeq" id="WP_203939090.1">
    <property type="nucleotide sequence ID" value="NZ_BAAAGJ010000002.1"/>
</dbReference>
<keyword evidence="7" id="KW-0732">Signal</keyword>
<feature type="active site" description="Charge relay system" evidence="5 6">
    <location>
        <position position="260"/>
    </location>
</feature>
<dbReference type="PRINTS" id="PR00723">
    <property type="entry name" value="SUBTILISIN"/>
</dbReference>